<name>F4R462_MELLP</name>
<accession>F4R462</accession>
<dbReference type="KEGG" id="mlr:MELLADRAFT_101267"/>
<feature type="chain" id="PRO_5003314771" description="Secreted protein" evidence="1">
    <location>
        <begin position="29"/>
        <end position="249"/>
    </location>
</feature>
<reference evidence="3" key="1">
    <citation type="journal article" date="2011" name="Proc. Natl. Acad. Sci. U.S.A.">
        <title>Obligate biotrophy features unraveled by the genomic analysis of rust fungi.</title>
        <authorList>
            <person name="Duplessis S."/>
            <person name="Cuomo C.A."/>
            <person name="Lin Y.-C."/>
            <person name="Aerts A."/>
            <person name="Tisserant E."/>
            <person name="Veneault-Fourrey C."/>
            <person name="Joly D.L."/>
            <person name="Hacquard S."/>
            <person name="Amselem J."/>
            <person name="Cantarel B.L."/>
            <person name="Chiu R."/>
            <person name="Coutinho P.M."/>
            <person name="Feau N."/>
            <person name="Field M."/>
            <person name="Frey P."/>
            <person name="Gelhaye E."/>
            <person name="Goldberg J."/>
            <person name="Grabherr M.G."/>
            <person name="Kodira C.D."/>
            <person name="Kohler A."/>
            <person name="Kuees U."/>
            <person name="Lindquist E.A."/>
            <person name="Lucas S.M."/>
            <person name="Mago R."/>
            <person name="Mauceli E."/>
            <person name="Morin E."/>
            <person name="Murat C."/>
            <person name="Pangilinan J.L."/>
            <person name="Park R."/>
            <person name="Pearson M."/>
            <person name="Quesneville H."/>
            <person name="Rouhier N."/>
            <person name="Sakthikumar S."/>
            <person name="Salamov A.A."/>
            <person name="Schmutz J."/>
            <person name="Selles B."/>
            <person name="Shapiro H."/>
            <person name="Tanguay P."/>
            <person name="Tuskan G.A."/>
            <person name="Henrissat B."/>
            <person name="Van de Peer Y."/>
            <person name="Rouze P."/>
            <person name="Ellis J.G."/>
            <person name="Dodds P.N."/>
            <person name="Schein J.E."/>
            <person name="Zhong S."/>
            <person name="Hamelin R.C."/>
            <person name="Grigoriev I.V."/>
            <person name="Szabo L.J."/>
            <person name="Martin F."/>
        </authorList>
    </citation>
    <scope>NUCLEOTIDE SEQUENCE [LARGE SCALE GENOMIC DNA]</scope>
    <source>
        <strain evidence="3">98AG31 / pathotype 3-4-7</strain>
    </source>
</reference>
<dbReference type="VEuPathDB" id="FungiDB:MELLADRAFT_101267"/>
<evidence type="ECO:0000313" key="2">
    <source>
        <dbReference type="EMBL" id="EGG12749.1"/>
    </source>
</evidence>
<dbReference type="Proteomes" id="UP000001072">
    <property type="component" value="Unassembled WGS sequence"/>
</dbReference>
<protein>
    <recommendedName>
        <fullName evidence="4">Secreted protein</fullName>
    </recommendedName>
</protein>
<feature type="signal peptide" evidence="1">
    <location>
        <begin position="1"/>
        <end position="28"/>
    </location>
</feature>
<dbReference type="RefSeq" id="XP_007403687.1">
    <property type="nucleotide sequence ID" value="XM_007403625.1"/>
</dbReference>
<keyword evidence="3" id="KW-1185">Reference proteome</keyword>
<proteinExistence type="predicted"/>
<gene>
    <name evidence="2" type="ORF">MELLADRAFT_101267</name>
</gene>
<dbReference type="InParanoid" id="F4R462"/>
<evidence type="ECO:0008006" key="4">
    <source>
        <dbReference type="Google" id="ProtNLM"/>
    </source>
</evidence>
<evidence type="ECO:0000256" key="1">
    <source>
        <dbReference type="SAM" id="SignalP"/>
    </source>
</evidence>
<sequence>MLIRAMGNASLIVLLIISFSVVLLEIRAYEDLGNRTMHEAARKSAGGDDAGHLTPLRSPDLRQPYPCKQWKAYIQGYHIPFAGMSSDDLERDQYMALKRLLGMKKNELARYPKSDLLKILVYLSRQLEKAHARFAAKRRKASVKGKKRRRVKKLNLYLRSLTPFFQRMNTIFSQYNDTPSFRGTQMPSLSCMTMRYLLSYGDPGLEELEMSNREARVGLEIGVTGLFSHCRTSDLPPNKSSTTKYHKIN</sequence>
<dbReference type="OrthoDB" id="10385056at2759"/>
<organism evidence="3">
    <name type="scientific">Melampsora larici-populina (strain 98AG31 / pathotype 3-4-7)</name>
    <name type="common">Poplar leaf rust fungus</name>
    <dbReference type="NCBI Taxonomy" id="747676"/>
    <lineage>
        <taxon>Eukaryota</taxon>
        <taxon>Fungi</taxon>
        <taxon>Dikarya</taxon>
        <taxon>Basidiomycota</taxon>
        <taxon>Pucciniomycotina</taxon>
        <taxon>Pucciniomycetes</taxon>
        <taxon>Pucciniales</taxon>
        <taxon>Melampsoraceae</taxon>
        <taxon>Melampsora</taxon>
    </lineage>
</organism>
<dbReference type="EMBL" id="GL883090">
    <property type="protein sequence ID" value="EGG12749.1"/>
    <property type="molecule type" value="Genomic_DNA"/>
</dbReference>
<evidence type="ECO:0000313" key="3">
    <source>
        <dbReference type="Proteomes" id="UP000001072"/>
    </source>
</evidence>
<keyword evidence="1" id="KW-0732">Signal</keyword>
<dbReference type="HOGENOM" id="CLU_1115949_0_0_1"/>
<dbReference type="AlphaFoldDB" id="F4R462"/>
<dbReference type="GeneID" id="18921321"/>